<dbReference type="GO" id="GO:0046872">
    <property type="term" value="F:metal ion binding"/>
    <property type="evidence" value="ECO:0007669"/>
    <property type="project" value="UniProtKB-KW"/>
</dbReference>
<evidence type="ECO:0000313" key="4">
    <source>
        <dbReference type="EMBL" id="TSB46190.1"/>
    </source>
</evidence>
<accession>A0A553ZXL1</accession>
<keyword evidence="5" id="KW-1185">Reference proteome</keyword>
<dbReference type="RefSeq" id="WP_143849084.1">
    <property type="nucleotide sequence ID" value="NZ_VLXZ01000007.1"/>
</dbReference>
<reference evidence="4 5" key="1">
    <citation type="submission" date="2019-07" db="EMBL/GenBank/DDBJ databases">
        <authorList>
            <person name="Park Y.J."/>
            <person name="Jeong S.E."/>
            <person name="Jung H.S."/>
        </authorList>
    </citation>
    <scope>NUCLEOTIDE SEQUENCE [LARGE SCALE GENOMIC DNA]</scope>
    <source>
        <strain evidence="5">P16(2019)</strain>
    </source>
</reference>
<dbReference type="Gene3D" id="1.20.120.450">
    <property type="entry name" value="dinb family like domain"/>
    <property type="match status" value="1"/>
</dbReference>
<keyword evidence="2 3" id="KW-0479">Metal-binding</keyword>
<comment type="caution">
    <text evidence="4">The sequence shown here is derived from an EMBL/GenBank/DDBJ whole genome shotgun (WGS) entry which is preliminary data.</text>
</comment>
<dbReference type="AlphaFoldDB" id="A0A553ZXL1"/>
<organism evidence="4 5">
    <name type="scientific">Alkalicoccobacillus porphyridii</name>
    <dbReference type="NCBI Taxonomy" id="2597270"/>
    <lineage>
        <taxon>Bacteria</taxon>
        <taxon>Bacillati</taxon>
        <taxon>Bacillota</taxon>
        <taxon>Bacilli</taxon>
        <taxon>Bacillales</taxon>
        <taxon>Bacillaceae</taxon>
        <taxon>Alkalicoccobacillus</taxon>
    </lineage>
</organism>
<dbReference type="InterPro" id="IPR007837">
    <property type="entry name" value="DinB"/>
</dbReference>
<proteinExistence type="inferred from homology"/>
<protein>
    <submittedName>
        <fullName evidence="4">Damage-inducible protein DinB</fullName>
    </submittedName>
</protein>
<feature type="binding site" evidence="3">
    <location>
        <position position="125"/>
    </location>
    <ligand>
        <name>a divalent metal cation</name>
        <dbReference type="ChEBI" id="CHEBI:60240"/>
    </ligand>
</feature>
<dbReference type="SUPFAM" id="SSF109854">
    <property type="entry name" value="DinB/YfiT-like putative metalloenzymes"/>
    <property type="match status" value="1"/>
</dbReference>
<dbReference type="InterPro" id="IPR034660">
    <property type="entry name" value="DinB/YfiT-like"/>
</dbReference>
<evidence type="ECO:0000256" key="3">
    <source>
        <dbReference type="PIRSR" id="PIRSR607837-1"/>
    </source>
</evidence>
<name>A0A553ZXL1_9BACI</name>
<gene>
    <name evidence="4" type="ORF">FN960_12570</name>
</gene>
<evidence type="ECO:0000256" key="1">
    <source>
        <dbReference type="ARBA" id="ARBA00008635"/>
    </source>
</evidence>
<feature type="binding site" evidence="3">
    <location>
        <position position="48"/>
    </location>
    <ligand>
        <name>a divalent metal cation</name>
        <dbReference type="ChEBI" id="CHEBI:60240"/>
    </ligand>
</feature>
<dbReference type="OrthoDB" id="119432at2"/>
<dbReference type="EMBL" id="VLXZ01000007">
    <property type="protein sequence ID" value="TSB46190.1"/>
    <property type="molecule type" value="Genomic_DNA"/>
</dbReference>
<sequence>MFRTKEDFLKEWADEKDLTLQALESVTDDRLNQSIEEGHSTLGWLGWHLTKTIPMFASVVGIQAEHPPKDRPSQASDIAATYQEQSLSLLNKIETSWTDEDFTKKVDLFGAPTYKGEVLRKLVSHQVHHRGQMTVLLRQAKLTVPAMYGPTKEQQQV</sequence>
<dbReference type="Pfam" id="PF05163">
    <property type="entry name" value="DinB"/>
    <property type="match status" value="1"/>
</dbReference>
<comment type="similarity">
    <text evidence="1">Belongs to the DinB family.</text>
</comment>
<evidence type="ECO:0000313" key="5">
    <source>
        <dbReference type="Proteomes" id="UP000318521"/>
    </source>
</evidence>
<feature type="binding site" evidence="3">
    <location>
        <position position="129"/>
    </location>
    <ligand>
        <name>a divalent metal cation</name>
        <dbReference type="ChEBI" id="CHEBI:60240"/>
    </ligand>
</feature>
<evidence type="ECO:0000256" key="2">
    <source>
        <dbReference type="ARBA" id="ARBA00022723"/>
    </source>
</evidence>
<dbReference type="Proteomes" id="UP000318521">
    <property type="component" value="Unassembled WGS sequence"/>
</dbReference>